<evidence type="ECO:0000313" key="1">
    <source>
        <dbReference type="EMBL" id="CAK01524.1"/>
    </source>
</evidence>
<dbReference type="AlphaFoldDB" id="A9IU83"/>
<dbReference type="EMBL" id="AM260525">
    <property type="protein sequence ID" value="CAK01524.1"/>
    <property type="molecule type" value="Genomic_DNA"/>
</dbReference>
<dbReference type="KEGG" id="btr:BT_1152"/>
<dbReference type="eggNOG" id="ENOG5032Z6W">
    <property type="taxonomic scope" value="Bacteria"/>
</dbReference>
<dbReference type="InterPro" id="IPR021473">
    <property type="entry name" value="DUF3126"/>
</dbReference>
<accession>A9IU83</accession>
<name>A9IU83_BART1</name>
<gene>
    <name evidence="1" type="ordered locus">BT_1152</name>
</gene>
<sequence length="87" mass="10237">MSATRNYFNRIKKQESIVNADEIKKLDNYLKNTFQNSALQVRARPKKDDSCEVYMGDEFLGVIYRDEDEDELSYNFSMAILDIDLEN</sequence>
<reference evidence="1 2" key="1">
    <citation type="journal article" date="2007" name="Nat. Genet.">
        <title>Genomic analysis of Bartonella identifies type IV secretion systems as host adaptability factors.</title>
        <authorList>
            <person name="Saenz H.L."/>
            <person name="Engel P."/>
            <person name="Stoeckli M.C."/>
            <person name="Lanz C."/>
            <person name="Raddatz G."/>
            <person name="Vayssier-Taussat M."/>
            <person name="Birtles R."/>
            <person name="Schuster S.C."/>
            <person name="Dehio C."/>
        </authorList>
    </citation>
    <scope>NUCLEOTIDE SEQUENCE [LARGE SCALE GENOMIC DNA]</scope>
    <source>
        <strain evidence="2">DSM 28219 / CCUG 45778 / CIP 105476 / IBS 506</strain>
    </source>
</reference>
<organism evidence="1 2">
    <name type="scientific">Bartonella tribocorum (strain DSM 28219 / CCUG 45778 / CIP 105476 / IBS 506)</name>
    <dbReference type="NCBI Taxonomy" id="382640"/>
    <lineage>
        <taxon>Bacteria</taxon>
        <taxon>Pseudomonadati</taxon>
        <taxon>Pseudomonadota</taxon>
        <taxon>Alphaproteobacteria</taxon>
        <taxon>Hyphomicrobiales</taxon>
        <taxon>Bartonellaceae</taxon>
        <taxon>Bartonella</taxon>
    </lineage>
</organism>
<evidence type="ECO:0008006" key="3">
    <source>
        <dbReference type="Google" id="ProtNLM"/>
    </source>
</evidence>
<protein>
    <recommendedName>
        <fullName evidence="3">DUF3126 domain-containing protein</fullName>
    </recommendedName>
</protein>
<evidence type="ECO:0000313" key="2">
    <source>
        <dbReference type="Proteomes" id="UP000001592"/>
    </source>
</evidence>
<proteinExistence type="predicted"/>
<dbReference type="Proteomes" id="UP000001592">
    <property type="component" value="Chromosome"/>
</dbReference>
<dbReference type="Pfam" id="PF11324">
    <property type="entry name" value="DUF3126"/>
    <property type="match status" value="1"/>
</dbReference>
<dbReference type="HOGENOM" id="CLU_184505_0_0_5"/>
<keyword evidence="2" id="KW-1185">Reference proteome</keyword>